<evidence type="ECO:0000256" key="5">
    <source>
        <dbReference type="ARBA" id="ARBA00022692"/>
    </source>
</evidence>
<name>A0A4R3V4E8_9BURK</name>
<evidence type="ECO:0000256" key="1">
    <source>
        <dbReference type="ARBA" id="ARBA00004651"/>
    </source>
</evidence>
<sequence length="227" mass="24182">MPPLLRGLTASISIAAGYLPIAFSFGLAAHQAGLDAHVILMSSVIIYAGASQFVLIALLAPGANLLAAIPTVLLMNARHLFYGPALLGRFTDPTHRLASPLLAFGLTDEVFAAAMNKLESIAPPEKERWYLGLQIGAYAAWILGTLLAIVLGGEFRDPPVFLGEALSFILPGLFFALLLDLNLSRWARIVVLTAAIGIILLQFLPVHHTLALAMVGGAAFNLPERRP</sequence>
<comment type="similarity">
    <text evidence="2">Belongs to the AzlC family.</text>
</comment>
<dbReference type="GO" id="GO:1903785">
    <property type="term" value="P:L-valine transmembrane transport"/>
    <property type="evidence" value="ECO:0007669"/>
    <property type="project" value="TreeGrafter"/>
</dbReference>
<keyword evidence="4" id="KW-1003">Cell membrane</keyword>
<evidence type="ECO:0000256" key="7">
    <source>
        <dbReference type="ARBA" id="ARBA00023136"/>
    </source>
</evidence>
<dbReference type="EMBL" id="SMBX01000005">
    <property type="protein sequence ID" value="TCU98411.1"/>
    <property type="molecule type" value="Genomic_DNA"/>
</dbReference>
<dbReference type="InterPro" id="IPR011606">
    <property type="entry name" value="Brnchd-chn_aa_trnsp_permease"/>
</dbReference>
<dbReference type="PANTHER" id="PTHR34979:SF1">
    <property type="entry name" value="INNER MEMBRANE PROTEIN YGAZ"/>
    <property type="match status" value="1"/>
</dbReference>
<keyword evidence="10" id="KW-1185">Reference proteome</keyword>
<keyword evidence="7 8" id="KW-0472">Membrane</keyword>
<comment type="caution">
    <text evidence="9">The sequence shown here is derived from an EMBL/GenBank/DDBJ whole genome shotgun (WGS) entry which is preliminary data.</text>
</comment>
<evidence type="ECO:0000313" key="9">
    <source>
        <dbReference type="EMBL" id="TCU98411.1"/>
    </source>
</evidence>
<keyword evidence="5 8" id="KW-0812">Transmembrane</keyword>
<dbReference type="GO" id="GO:0005886">
    <property type="term" value="C:plasma membrane"/>
    <property type="evidence" value="ECO:0007669"/>
    <property type="project" value="UniProtKB-SubCell"/>
</dbReference>
<proteinExistence type="inferred from homology"/>
<evidence type="ECO:0000256" key="6">
    <source>
        <dbReference type="ARBA" id="ARBA00022989"/>
    </source>
</evidence>
<evidence type="ECO:0000256" key="8">
    <source>
        <dbReference type="SAM" id="Phobius"/>
    </source>
</evidence>
<feature type="transmembrane region" description="Helical" evidence="8">
    <location>
        <begin position="186"/>
        <end position="204"/>
    </location>
</feature>
<dbReference type="Proteomes" id="UP000294692">
    <property type="component" value="Unassembled WGS sequence"/>
</dbReference>
<feature type="transmembrane region" description="Helical" evidence="8">
    <location>
        <begin position="12"/>
        <end position="32"/>
    </location>
</feature>
<feature type="transmembrane region" description="Helical" evidence="8">
    <location>
        <begin position="130"/>
        <end position="153"/>
    </location>
</feature>
<keyword evidence="3" id="KW-0813">Transport</keyword>
<evidence type="ECO:0000256" key="4">
    <source>
        <dbReference type="ARBA" id="ARBA00022475"/>
    </source>
</evidence>
<gene>
    <name evidence="9" type="ORF">EV686_105108</name>
</gene>
<evidence type="ECO:0000313" key="10">
    <source>
        <dbReference type="Proteomes" id="UP000294692"/>
    </source>
</evidence>
<feature type="transmembrane region" description="Helical" evidence="8">
    <location>
        <begin position="159"/>
        <end position="179"/>
    </location>
</feature>
<evidence type="ECO:0000256" key="3">
    <source>
        <dbReference type="ARBA" id="ARBA00022448"/>
    </source>
</evidence>
<reference evidence="9 10" key="1">
    <citation type="submission" date="2019-03" db="EMBL/GenBank/DDBJ databases">
        <title>Genomic Encyclopedia of Type Strains, Phase IV (KMG-IV): sequencing the most valuable type-strain genomes for metagenomic binning, comparative biology and taxonomic classification.</title>
        <authorList>
            <person name="Goeker M."/>
        </authorList>
    </citation>
    <scope>NUCLEOTIDE SEQUENCE [LARGE SCALE GENOMIC DNA]</scope>
    <source>
        <strain evidence="9 10">DSM 100048</strain>
    </source>
</reference>
<feature type="transmembrane region" description="Helical" evidence="8">
    <location>
        <begin position="44"/>
        <end position="77"/>
    </location>
</feature>
<comment type="subcellular location">
    <subcellularLocation>
        <location evidence="1">Cell membrane</location>
        <topology evidence="1">Multi-pass membrane protein</topology>
    </subcellularLocation>
</comment>
<evidence type="ECO:0000256" key="2">
    <source>
        <dbReference type="ARBA" id="ARBA00010735"/>
    </source>
</evidence>
<dbReference type="AlphaFoldDB" id="A0A4R3V4E8"/>
<keyword evidence="6 8" id="KW-1133">Transmembrane helix</keyword>
<dbReference type="Pfam" id="PF03591">
    <property type="entry name" value="AzlC"/>
    <property type="match status" value="1"/>
</dbReference>
<protein>
    <submittedName>
        <fullName evidence="9">4-azaleucine resistance transporter AzlC</fullName>
    </submittedName>
</protein>
<organism evidence="9 10">
    <name type="scientific">Paracandidimonas soli</name>
    <dbReference type="NCBI Taxonomy" id="1917182"/>
    <lineage>
        <taxon>Bacteria</taxon>
        <taxon>Pseudomonadati</taxon>
        <taxon>Pseudomonadota</taxon>
        <taxon>Betaproteobacteria</taxon>
        <taxon>Burkholderiales</taxon>
        <taxon>Alcaligenaceae</taxon>
        <taxon>Paracandidimonas</taxon>
    </lineage>
</organism>
<accession>A0A4R3V4E8</accession>
<dbReference type="PANTHER" id="PTHR34979">
    <property type="entry name" value="INNER MEMBRANE PROTEIN YGAZ"/>
    <property type="match status" value="1"/>
</dbReference>
<dbReference type="RefSeq" id="WP_132477076.1">
    <property type="nucleotide sequence ID" value="NZ_JBEBWM010000001.1"/>
</dbReference>
<dbReference type="OrthoDB" id="3177005at2"/>